<dbReference type="InterPro" id="IPR001296">
    <property type="entry name" value="Glyco_trans_1"/>
</dbReference>
<dbReference type="PANTHER" id="PTHR45825">
    <property type="entry name" value="GRANULE-BOUND STARCH SYNTHASE 1, CHLOROPLASTIC/AMYLOPLASTIC"/>
    <property type="match status" value="1"/>
</dbReference>
<dbReference type="GO" id="GO:0005829">
    <property type="term" value="C:cytosol"/>
    <property type="evidence" value="ECO:0007669"/>
    <property type="project" value="TreeGrafter"/>
</dbReference>
<dbReference type="EMBL" id="CP001100">
    <property type="protein sequence ID" value="ACF13350.1"/>
    <property type="molecule type" value="Genomic_DNA"/>
</dbReference>
<dbReference type="EC" id="2.4.1.21" evidence="8"/>
<sequence>MDKKLKIAMITSECFPFAKTGGLADVVGALPKALKKLGHEVIIIMPKYSVIDTVQHNIHPYWEQLGVWMGNTLEWCAVHRSMLDQVPVYFIEYNNYFDREGIYHDNHHIDYQDNPKRYGFFSRAALQLCHDLNFDADIIHAHDWQTALVPAYLKIWHWDDPVLGKAASVLTIHNIGYQGKYSMDCYDYLGLQRANFTPDKFEDYGSVNFLKGGIYYADVVNTVSPTYANETRMPEYAWGMAPYLNNRADHYMGILNGIDYEHWDPAIDPLIPANFSPENMEGKKQCKEALQDRFMLDINPNIPLIGVISRFAHQKGLDTLAEVIENIVNDMMVQFVIIGSGEKHLESYYWHLPARYHGRIGTYIGYNNELAHWVEAGADFFLMPSIYEPCGLNQMYSLKYGTLPIVRATGGLMDTVEQYNEANGDGTGFKFWDAEPYAIYYTVGWAVSTYYDRKHHMEKLIRNAMSQHFSWEDSAHDYLKAYEKALAWHNGL</sequence>
<dbReference type="InterPro" id="IPR011835">
    <property type="entry name" value="GS/SS"/>
</dbReference>
<evidence type="ECO:0000259" key="9">
    <source>
        <dbReference type="Pfam" id="PF00534"/>
    </source>
</evidence>
<gene>
    <name evidence="8" type="primary">glgA</name>
    <name evidence="11" type="ordered locus">Ctha_0882</name>
</gene>
<accession>B3QWY6</accession>
<dbReference type="eggNOG" id="COG0297">
    <property type="taxonomic scope" value="Bacteria"/>
</dbReference>
<dbReference type="CDD" id="cd03791">
    <property type="entry name" value="GT5_Glycogen_synthase_DULL1-like"/>
    <property type="match status" value="1"/>
</dbReference>
<dbReference type="KEGG" id="cts:Ctha_0882"/>
<comment type="function">
    <text evidence="2 8">Synthesizes alpha-1,4-glucan chains using ADP-glucose.</text>
</comment>
<dbReference type="Pfam" id="PF08323">
    <property type="entry name" value="Glyco_transf_5"/>
    <property type="match status" value="1"/>
</dbReference>
<evidence type="ECO:0000256" key="4">
    <source>
        <dbReference type="ARBA" id="ARBA00010281"/>
    </source>
</evidence>
<dbReference type="Gene3D" id="3.40.50.2000">
    <property type="entry name" value="Glycogen Phosphorylase B"/>
    <property type="match status" value="2"/>
</dbReference>
<comment type="similarity">
    <text evidence="4 8">Belongs to the glycosyltransferase 1 family. Bacterial/plant glycogen synthase subfamily.</text>
</comment>
<comment type="pathway">
    <text evidence="3 8">Glycan biosynthesis; glycogen biosynthesis.</text>
</comment>
<dbReference type="UniPathway" id="UPA00164"/>
<keyword evidence="12" id="KW-1185">Reference proteome</keyword>
<dbReference type="PANTHER" id="PTHR45825:SF11">
    <property type="entry name" value="ALPHA AMYLASE DOMAIN-CONTAINING PROTEIN"/>
    <property type="match status" value="1"/>
</dbReference>
<dbReference type="InterPro" id="IPR013534">
    <property type="entry name" value="Starch_synth_cat_dom"/>
</dbReference>
<evidence type="ECO:0000256" key="1">
    <source>
        <dbReference type="ARBA" id="ARBA00001478"/>
    </source>
</evidence>
<evidence type="ECO:0000256" key="3">
    <source>
        <dbReference type="ARBA" id="ARBA00004964"/>
    </source>
</evidence>
<dbReference type="NCBIfam" id="TIGR02095">
    <property type="entry name" value="glgA"/>
    <property type="match status" value="1"/>
</dbReference>
<keyword evidence="5 8" id="KW-0328">Glycosyltransferase</keyword>
<dbReference type="CAZy" id="GT5">
    <property type="family name" value="Glycosyltransferase Family 5"/>
</dbReference>
<evidence type="ECO:0000256" key="6">
    <source>
        <dbReference type="ARBA" id="ARBA00022679"/>
    </source>
</evidence>
<protein>
    <recommendedName>
        <fullName evidence="8">Glycogen synthase</fullName>
        <ecNumber evidence="8">2.4.1.21</ecNumber>
    </recommendedName>
    <alternativeName>
        <fullName evidence="8">Starch [bacterial glycogen] synthase</fullName>
    </alternativeName>
</protein>
<dbReference type="HOGENOM" id="CLU_009583_18_2_10"/>
<organism evidence="11 12">
    <name type="scientific">Chloroherpeton thalassium (strain ATCC 35110 / GB-78)</name>
    <dbReference type="NCBI Taxonomy" id="517418"/>
    <lineage>
        <taxon>Bacteria</taxon>
        <taxon>Pseudomonadati</taxon>
        <taxon>Chlorobiota</taxon>
        <taxon>Chlorobiia</taxon>
        <taxon>Chlorobiales</taxon>
        <taxon>Chloroherpetonaceae</taxon>
        <taxon>Chloroherpeton</taxon>
    </lineage>
</organism>
<evidence type="ECO:0000259" key="10">
    <source>
        <dbReference type="Pfam" id="PF08323"/>
    </source>
</evidence>
<feature type="domain" description="Starch synthase catalytic" evidence="10">
    <location>
        <begin position="6"/>
        <end position="245"/>
    </location>
</feature>
<keyword evidence="7 8" id="KW-0320">Glycogen biosynthesis</keyword>
<dbReference type="GO" id="GO:0009011">
    <property type="term" value="F:alpha-1,4-glucan glucosyltransferase (ADP-glucose donor) activity"/>
    <property type="evidence" value="ECO:0007669"/>
    <property type="project" value="UniProtKB-UniRule"/>
</dbReference>
<dbReference type="HAMAP" id="MF_00484">
    <property type="entry name" value="Glycogen_synth"/>
    <property type="match status" value="1"/>
</dbReference>
<evidence type="ECO:0000313" key="11">
    <source>
        <dbReference type="EMBL" id="ACF13350.1"/>
    </source>
</evidence>
<feature type="domain" description="Glycosyl transferase family 1" evidence="9">
    <location>
        <begin position="292"/>
        <end position="423"/>
    </location>
</feature>
<evidence type="ECO:0000256" key="5">
    <source>
        <dbReference type="ARBA" id="ARBA00022676"/>
    </source>
</evidence>
<evidence type="ECO:0000256" key="7">
    <source>
        <dbReference type="ARBA" id="ARBA00023056"/>
    </source>
</evidence>
<dbReference type="GO" id="GO:0005978">
    <property type="term" value="P:glycogen biosynthetic process"/>
    <property type="evidence" value="ECO:0007669"/>
    <property type="project" value="UniProtKB-UniRule"/>
</dbReference>
<evidence type="ECO:0000256" key="2">
    <source>
        <dbReference type="ARBA" id="ARBA00002764"/>
    </source>
</evidence>
<dbReference type="STRING" id="517418.Ctha_0882"/>
<reference evidence="11 12" key="1">
    <citation type="submission" date="2008-06" db="EMBL/GenBank/DDBJ databases">
        <title>Complete sequence of Chloroherpeton thalassium ATCC 35110.</title>
        <authorList>
            <consortium name="US DOE Joint Genome Institute"/>
            <person name="Lucas S."/>
            <person name="Copeland A."/>
            <person name="Lapidus A."/>
            <person name="Glavina del Rio T."/>
            <person name="Dalin E."/>
            <person name="Tice H."/>
            <person name="Bruce D."/>
            <person name="Goodwin L."/>
            <person name="Pitluck S."/>
            <person name="Schmutz J."/>
            <person name="Larimer F."/>
            <person name="Land M."/>
            <person name="Hauser L."/>
            <person name="Kyrpides N."/>
            <person name="Mikhailova N."/>
            <person name="Liu Z."/>
            <person name="Li T."/>
            <person name="Zhao F."/>
            <person name="Overmann J."/>
            <person name="Bryant D.A."/>
            <person name="Richardson P."/>
        </authorList>
    </citation>
    <scope>NUCLEOTIDE SEQUENCE [LARGE SCALE GENOMIC DNA]</scope>
    <source>
        <strain evidence="12">ATCC 35110 / GB-78</strain>
    </source>
</reference>
<comment type="catalytic activity">
    <reaction evidence="1 8">
        <text>[(1-&gt;4)-alpha-D-glucosyl](n) + ADP-alpha-D-glucose = [(1-&gt;4)-alpha-D-glucosyl](n+1) + ADP + H(+)</text>
        <dbReference type="Rhea" id="RHEA:18189"/>
        <dbReference type="Rhea" id="RHEA-COMP:9584"/>
        <dbReference type="Rhea" id="RHEA-COMP:9587"/>
        <dbReference type="ChEBI" id="CHEBI:15378"/>
        <dbReference type="ChEBI" id="CHEBI:15444"/>
        <dbReference type="ChEBI" id="CHEBI:57498"/>
        <dbReference type="ChEBI" id="CHEBI:456216"/>
        <dbReference type="EC" id="2.4.1.21"/>
    </reaction>
</comment>
<dbReference type="RefSeq" id="WP_012499434.1">
    <property type="nucleotide sequence ID" value="NC_011026.1"/>
</dbReference>
<dbReference type="SUPFAM" id="SSF53756">
    <property type="entry name" value="UDP-Glycosyltransferase/glycogen phosphorylase"/>
    <property type="match status" value="1"/>
</dbReference>
<feature type="binding site" evidence="8">
    <location>
        <position position="19"/>
    </location>
    <ligand>
        <name>ADP-alpha-D-glucose</name>
        <dbReference type="ChEBI" id="CHEBI:57498"/>
    </ligand>
</feature>
<dbReference type="Pfam" id="PF00534">
    <property type="entry name" value="Glycos_transf_1"/>
    <property type="match status" value="1"/>
</dbReference>
<dbReference type="AlphaFoldDB" id="B3QWY6"/>
<name>B3QWY6_CHLT3</name>
<evidence type="ECO:0000256" key="8">
    <source>
        <dbReference type="HAMAP-Rule" id="MF_00484"/>
    </source>
</evidence>
<dbReference type="GO" id="GO:0004373">
    <property type="term" value="F:alpha-1,4-glucan glucosyltransferase (UDP-glucose donor) activity"/>
    <property type="evidence" value="ECO:0007669"/>
    <property type="project" value="InterPro"/>
</dbReference>
<proteinExistence type="inferred from homology"/>
<keyword evidence="6 8" id="KW-0808">Transferase</keyword>
<dbReference type="Proteomes" id="UP000001208">
    <property type="component" value="Chromosome"/>
</dbReference>
<evidence type="ECO:0000313" key="12">
    <source>
        <dbReference type="Proteomes" id="UP000001208"/>
    </source>
</evidence>
<dbReference type="NCBIfam" id="NF001899">
    <property type="entry name" value="PRK00654.1-2"/>
    <property type="match status" value="1"/>
</dbReference>